<reference evidence="10" key="1">
    <citation type="submission" date="2023-06" db="EMBL/GenBank/DDBJ databases">
        <authorList>
            <person name="Zeman M."/>
            <person name="Kubasova T."/>
            <person name="Jahodarova E."/>
            <person name="Nykrynova M."/>
            <person name="Rychlik I."/>
        </authorList>
    </citation>
    <scope>NUCLEOTIDE SEQUENCE</scope>
    <source>
        <strain evidence="10">176_SSukc20</strain>
    </source>
</reference>
<dbReference type="InterPro" id="IPR013848">
    <property type="entry name" value="Methylthiotransferase_N"/>
</dbReference>
<proteinExistence type="predicted"/>
<accession>A0ABT7XGF6</accession>
<dbReference type="SFLD" id="SFLDG01082">
    <property type="entry name" value="B12-binding_domain_containing"/>
    <property type="match status" value="1"/>
</dbReference>
<dbReference type="Gene3D" id="3.40.50.12160">
    <property type="entry name" value="Methylthiotransferase, N-terminal domain"/>
    <property type="match status" value="1"/>
</dbReference>
<feature type="domain" description="MTTase N-terminal" evidence="8">
    <location>
        <begin position="2"/>
        <end position="115"/>
    </location>
</feature>
<dbReference type="PANTHER" id="PTHR11918:SF45">
    <property type="entry name" value="THREONYLCARBAMOYLADENOSINE TRNA METHYLTHIOTRANSFERASE"/>
    <property type="match status" value="1"/>
</dbReference>
<dbReference type="InterPro" id="IPR020612">
    <property type="entry name" value="Methylthiotransferase_CS"/>
</dbReference>
<keyword evidence="3 10" id="KW-0808">Transferase</keyword>
<keyword evidence="7" id="KW-0411">Iron-sulfur</keyword>
<gene>
    <name evidence="10" type="ORF">QVN30_09250</name>
</gene>
<evidence type="ECO:0000256" key="3">
    <source>
        <dbReference type="ARBA" id="ARBA00022679"/>
    </source>
</evidence>
<reference evidence="10" key="2">
    <citation type="submission" date="2024-05" db="EMBL/GenBank/DDBJ databases">
        <title>Identification and characterization of horizontal gene transfer across gut microbiota members of farm animals based on homology search.</title>
        <authorList>
            <person name="Schwarzerova J."/>
            <person name="Nykrynova M."/>
            <person name="Jureckova K."/>
            <person name="Cejkova D."/>
            <person name="Rychlik I."/>
        </authorList>
    </citation>
    <scope>NUCLEOTIDE SEQUENCE</scope>
    <source>
        <strain evidence="10">176_SSukc20</strain>
    </source>
</reference>
<dbReference type="Proteomes" id="UP001168435">
    <property type="component" value="Unassembled WGS sequence"/>
</dbReference>
<keyword evidence="2" id="KW-0004">4Fe-4S</keyword>
<dbReference type="SUPFAM" id="SSF102114">
    <property type="entry name" value="Radical SAM enzymes"/>
    <property type="match status" value="1"/>
</dbReference>
<sequence>MPFVSVVNLGCRVNRVESDRMTVDFARAGFGLVDEDEADLVVINTCAVTGEAEAKTRKAVRHAVNLPRKPYVVVTGCAVNLHPDSLAELSDRVVIEPMKTDVAARAADLLGFGETGACDGGLDSRELADLLGRSRLGVKIQDGCNNRCAYCIVWKARGPERSVPVDAVLEQVREAHAAGIPEVVLTGVNLGAYDGMGPDDNHVEIDELLDAILTETDIPHVRLSSIEPMDVSERLVRRMAAEPRRVAPFLHLPVQSGCTATLQRMGRPYSAEEFERTVARIREILPAASISGDLIVGFPGETEEEFEQTRAFVERVGFSRLHVFRYSARPGTIAAEMPDQVAPEVMADRSLAIRKLVERTARADAQARIGTTERAVVEYPGRGTLGSFHRVVLDNAPDLAVKSIVDVAIMYMDEEGVLHGRPVLDADE</sequence>
<dbReference type="SMART" id="SM00729">
    <property type="entry name" value="Elp3"/>
    <property type="match status" value="1"/>
</dbReference>
<dbReference type="RefSeq" id="WP_289836204.1">
    <property type="nucleotide sequence ID" value="NZ_JAUEIQ010000009.1"/>
</dbReference>
<dbReference type="PROSITE" id="PS01278">
    <property type="entry name" value="MTTASE_RADICAL"/>
    <property type="match status" value="1"/>
</dbReference>
<dbReference type="PROSITE" id="PS51918">
    <property type="entry name" value="RADICAL_SAM"/>
    <property type="match status" value="1"/>
</dbReference>
<evidence type="ECO:0000256" key="7">
    <source>
        <dbReference type="ARBA" id="ARBA00023014"/>
    </source>
</evidence>
<dbReference type="InterPro" id="IPR038135">
    <property type="entry name" value="Methylthiotransferase_N_sf"/>
</dbReference>
<dbReference type="EMBL" id="JAUEIQ010000009">
    <property type="protein sequence ID" value="MDN0064490.1"/>
    <property type="molecule type" value="Genomic_DNA"/>
</dbReference>
<keyword evidence="11" id="KW-1185">Reference proteome</keyword>
<organism evidence="10 11">
    <name type="scientific">Collinsella ihumii</name>
    <dbReference type="NCBI Taxonomy" id="1720204"/>
    <lineage>
        <taxon>Bacteria</taxon>
        <taxon>Bacillati</taxon>
        <taxon>Actinomycetota</taxon>
        <taxon>Coriobacteriia</taxon>
        <taxon>Coriobacteriales</taxon>
        <taxon>Coriobacteriaceae</taxon>
        <taxon>Collinsella</taxon>
    </lineage>
</organism>
<evidence type="ECO:0000256" key="2">
    <source>
        <dbReference type="ARBA" id="ARBA00022485"/>
    </source>
</evidence>
<dbReference type="EC" id="2.8.4.-" evidence="10"/>
<comment type="caution">
    <text evidence="10">The sequence shown here is derived from an EMBL/GenBank/DDBJ whole genome shotgun (WGS) entry which is preliminary data.</text>
</comment>
<evidence type="ECO:0000256" key="5">
    <source>
        <dbReference type="ARBA" id="ARBA00022723"/>
    </source>
</evidence>
<comment type="cofactor">
    <cofactor evidence="1">
        <name>[4Fe-4S] cluster</name>
        <dbReference type="ChEBI" id="CHEBI:49883"/>
    </cofactor>
</comment>
<dbReference type="PANTHER" id="PTHR11918">
    <property type="entry name" value="RADICAL SAM PROTEINS"/>
    <property type="match status" value="1"/>
</dbReference>
<evidence type="ECO:0000259" key="8">
    <source>
        <dbReference type="PROSITE" id="PS51449"/>
    </source>
</evidence>
<dbReference type="InterPro" id="IPR023404">
    <property type="entry name" value="rSAM_horseshoe"/>
</dbReference>
<evidence type="ECO:0000313" key="11">
    <source>
        <dbReference type="Proteomes" id="UP001168435"/>
    </source>
</evidence>
<dbReference type="InterPro" id="IPR005839">
    <property type="entry name" value="Methylthiotransferase"/>
</dbReference>
<dbReference type="Pfam" id="PF04055">
    <property type="entry name" value="Radical_SAM"/>
    <property type="match status" value="1"/>
</dbReference>
<dbReference type="InterPro" id="IPR007197">
    <property type="entry name" value="rSAM"/>
</dbReference>
<dbReference type="InterPro" id="IPR006638">
    <property type="entry name" value="Elp3/MiaA/NifB-like_rSAM"/>
</dbReference>
<dbReference type="NCBIfam" id="TIGR00089">
    <property type="entry name" value="MiaB/RimO family radical SAM methylthiotransferase"/>
    <property type="match status" value="1"/>
</dbReference>
<protein>
    <submittedName>
        <fullName evidence="10">MiaB/RimO family radical SAM methylthiotransferase</fullName>
        <ecNumber evidence="10">2.8.4.-</ecNumber>
    </submittedName>
</protein>
<evidence type="ECO:0000256" key="1">
    <source>
        <dbReference type="ARBA" id="ARBA00001966"/>
    </source>
</evidence>
<evidence type="ECO:0000256" key="6">
    <source>
        <dbReference type="ARBA" id="ARBA00023004"/>
    </source>
</evidence>
<dbReference type="InterPro" id="IPR058240">
    <property type="entry name" value="rSAM_sf"/>
</dbReference>
<dbReference type="CDD" id="cd01335">
    <property type="entry name" value="Radical_SAM"/>
    <property type="match status" value="1"/>
</dbReference>
<evidence type="ECO:0000313" key="10">
    <source>
        <dbReference type="EMBL" id="MDN0064490.1"/>
    </source>
</evidence>
<evidence type="ECO:0000259" key="9">
    <source>
        <dbReference type="PROSITE" id="PS51918"/>
    </source>
</evidence>
<dbReference type="GO" id="GO:0016740">
    <property type="term" value="F:transferase activity"/>
    <property type="evidence" value="ECO:0007669"/>
    <property type="project" value="UniProtKB-KW"/>
</dbReference>
<evidence type="ECO:0000256" key="4">
    <source>
        <dbReference type="ARBA" id="ARBA00022691"/>
    </source>
</evidence>
<keyword evidence="4" id="KW-0949">S-adenosyl-L-methionine</keyword>
<dbReference type="PROSITE" id="PS51449">
    <property type="entry name" value="MTTASE_N"/>
    <property type="match status" value="1"/>
</dbReference>
<dbReference type="SFLD" id="SFLDS00029">
    <property type="entry name" value="Radical_SAM"/>
    <property type="match status" value="1"/>
</dbReference>
<feature type="domain" description="Radical SAM core" evidence="9">
    <location>
        <begin position="130"/>
        <end position="364"/>
    </location>
</feature>
<dbReference type="Gene3D" id="3.80.30.20">
    <property type="entry name" value="tm_1862 like domain"/>
    <property type="match status" value="1"/>
</dbReference>
<name>A0ABT7XGF6_9ACTN</name>
<keyword evidence="6" id="KW-0408">Iron</keyword>
<dbReference type="Pfam" id="PF00919">
    <property type="entry name" value="UPF0004"/>
    <property type="match status" value="1"/>
</dbReference>
<keyword evidence="5" id="KW-0479">Metal-binding</keyword>